<keyword evidence="8" id="KW-1185">Reference proteome</keyword>
<keyword evidence="2 7" id="KW-0808">Transferase</keyword>
<evidence type="ECO:0000313" key="7">
    <source>
        <dbReference type="EMBL" id="MBM6401880.1"/>
    </source>
</evidence>
<comment type="similarity">
    <text evidence="1">Belongs to the bacterial/plant glucose-1-phosphate adenylyltransferase family.</text>
</comment>
<evidence type="ECO:0000256" key="4">
    <source>
        <dbReference type="ARBA" id="ARBA00023056"/>
    </source>
</evidence>
<organism evidence="7 8">
    <name type="scientific">Phycicoccus sonneratiae</name>
    <dbReference type="NCBI Taxonomy" id="2807628"/>
    <lineage>
        <taxon>Bacteria</taxon>
        <taxon>Bacillati</taxon>
        <taxon>Actinomycetota</taxon>
        <taxon>Actinomycetes</taxon>
        <taxon>Micrococcales</taxon>
        <taxon>Intrasporangiaceae</taxon>
        <taxon>Phycicoccus</taxon>
    </lineage>
</organism>
<dbReference type="Pfam" id="PF00483">
    <property type="entry name" value="NTP_transferase"/>
    <property type="match status" value="1"/>
</dbReference>
<name>A0ABS2CPW5_9MICO</name>
<sequence>MRSATRVLGVVQAGGAGSRMDVLTRERAKPALPFAGSYRLVDFALSTLAGSGVTDVWLSVQYRAGSLHGHVAGGRSWDLDRTRGGLRWLVPEEGGGSPGQEGFAAGNADDLHQYVDAVESFGADVVVVTSADQVLGVDLRPIVDDHLARGVDCTVLTTEVTRRRARDKTVVVTGPDGRVRRVLEKPQDPPVTTIAAEVFVYRPQTLVDALGALRRDLGVQDEGAGSLGDFSERLLPRLVEDATVRAVPLPGYWADCGTPAAYLAAHRDLVAGRVDVVSDPPVPLLTRWPERVPAVAARGARVEDAWLSPGSQVRGTVRRSVIGPGVVVEAGAVVEDSVLMEDVVVRRDARVTTAVLDDRVEVGRRARVGASPAGTRLVDSHVTLLGREAVVGAGDTLTPGARLEPGASS</sequence>
<reference evidence="7" key="1">
    <citation type="submission" date="2021-02" db="EMBL/GenBank/DDBJ databases">
        <title>Phycicoccus sp. MQZ13P-5T, whole genome shotgun sequence.</title>
        <authorList>
            <person name="Tuo L."/>
        </authorList>
    </citation>
    <scope>NUCLEOTIDE SEQUENCE</scope>
    <source>
        <strain evidence="7">MQZ13P-5</strain>
    </source>
</reference>
<feature type="domain" description="Nucleotidyl transferase" evidence="5">
    <location>
        <begin position="9"/>
        <end position="269"/>
    </location>
</feature>
<gene>
    <name evidence="7" type="ORF">JQN70_15895</name>
</gene>
<dbReference type="InterPro" id="IPR029044">
    <property type="entry name" value="Nucleotide-diphossugar_trans"/>
</dbReference>
<dbReference type="Pfam" id="PF24894">
    <property type="entry name" value="Hexapep_GlmU"/>
    <property type="match status" value="1"/>
</dbReference>
<evidence type="ECO:0000313" key="8">
    <source>
        <dbReference type="Proteomes" id="UP001430172"/>
    </source>
</evidence>
<evidence type="ECO:0000256" key="2">
    <source>
        <dbReference type="ARBA" id="ARBA00022679"/>
    </source>
</evidence>
<dbReference type="SUPFAM" id="SSF53448">
    <property type="entry name" value="Nucleotide-diphospho-sugar transferases"/>
    <property type="match status" value="1"/>
</dbReference>
<dbReference type="RefSeq" id="WP_204132337.1">
    <property type="nucleotide sequence ID" value="NZ_JAFDVD010000017.1"/>
</dbReference>
<dbReference type="InterPro" id="IPR056818">
    <property type="entry name" value="GlmU/GlgC-like_hexapep"/>
</dbReference>
<dbReference type="InterPro" id="IPR011004">
    <property type="entry name" value="Trimer_LpxA-like_sf"/>
</dbReference>
<dbReference type="Gene3D" id="2.160.10.10">
    <property type="entry name" value="Hexapeptide repeat proteins"/>
    <property type="match status" value="1"/>
</dbReference>
<proteinExistence type="inferred from homology"/>
<evidence type="ECO:0000256" key="3">
    <source>
        <dbReference type="ARBA" id="ARBA00022695"/>
    </source>
</evidence>
<keyword evidence="3" id="KW-0548">Nucleotidyltransferase</keyword>
<dbReference type="InterPro" id="IPR011831">
    <property type="entry name" value="ADP-Glc_PPase"/>
</dbReference>
<keyword evidence="4" id="KW-0320">Glycogen biosynthesis</keyword>
<dbReference type="EMBL" id="JAFDVD010000017">
    <property type="protein sequence ID" value="MBM6401880.1"/>
    <property type="molecule type" value="Genomic_DNA"/>
</dbReference>
<dbReference type="PANTHER" id="PTHR43523:SF2">
    <property type="entry name" value="GLUCOSE-1-PHOSPHATE ADENYLYLTRANSFERASE"/>
    <property type="match status" value="1"/>
</dbReference>
<evidence type="ECO:0000259" key="6">
    <source>
        <dbReference type="Pfam" id="PF24894"/>
    </source>
</evidence>
<accession>A0ABS2CPW5</accession>
<dbReference type="InterPro" id="IPR005835">
    <property type="entry name" value="NTP_transferase_dom"/>
</dbReference>
<feature type="domain" description="Glucose-1-phosphate adenylyltransferase/Bifunctional protein GlmU-like C-terminal hexapeptide" evidence="6">
    <location>
        <begin position="298"/>
        <end position="372"/>
    </location>
</feature>
<evidence type="ECO:0000256" key="1">
    <source>
        <dbReference type="ARBA" id="ARBA00010443"/>
    </source>
</evidence>
<protein>
    <submittedName>
        <fullName evidence="7">NTP transferase domain-containing protein</fullName>
    </submittedName>
</protein>
<dbReference type="GO" id="GO:0016740">
    <property type="term" value="F:transferase activity"/>
    <property type="evidence" value="ECO:0007669"/>
    <property type="project" value="UniProtKB-KW"/>
</dbReference>
<dbReference type="Proteomes" id="UP001430172">
    <property type="component" value="Unassembled WGS sequence"/>
</dbReference>
<comment type="caution">
    <text evidence="7">The sequence shown here is derived from an EMBL/GenBank/DDBJ whole genome shotgun (WGS) entry which is preliminary data.</text>
</comment>
<dbReference type="SUPFAM" id="SSF51161">
    <property type="entry name" value="Trimeric LpxA-like enzymes"/>
    <property type="match status" value="1"/>
</dbReference>
<dbReference type="Gene3D" id="3.90.550.10">
    <property type="entry name" value="Spore Coat Polysaccharide Biosynthesis Protein SpsA, Chain A"/>
    <property type="match status" value="1"/>
</dbReference>
<dbReference type="PANTHER" id="PTHR43523">
    <property type="entry name" value="GLUCOSE-1-PHOSPHATE ADENYLYLTRANSFERASE-RELATED"/>
    <property type="match status" value="1"/>
</dbReference>
<evidence type="ECO:0000259" key="5">
    <source>
        <dbReference type="Pfam" id="PF00483"/>
    </source>
</evidence>